<keyword evidence="3 6" id="KW-0133">Cell shape</keyword>
<keyword evidence="5 6" id="KW-0961">Cell wall biogenesis/degradation</keyword>
<name>A0ABS1EN92_9CLOT</name>
<comment type="similarity">
    <text evidence="6">Belongs to the KhpB RNA-binding protein family.</text>
</comment>
<keyword evidence="2 6" id="KW-0694">RNA-binding</keyword>
<dbReference type="Pfam" id="PF01424">
    <property type="entry name" value="R3H"/>
    <property type="match status" value="1"/>
</dbReference>
<dbReference type="Pfam" id="PF14804">
    <property type="entry name" value="Jag_N"/>
    <property type="match status" value="1"/>
</dbReference>
<dbReference type="InterPro" id="IPR001374">
    <property type="entry name" value="R3H_dom"/>
</dbReference>
<dbReference type="InterPro" id="IPR034079">
    <property type="entry name" value="R3H_KhpB"/>
</dbReference>
<dbReference type="Pfam" id="PF13083">
    <property type="entry name" value="KH_KhpA-B"/>
    <property type="match status" value="1"/>
</dbReference>
<evidence type="ECO:0000256" key="2">
    <source>
        <dbReference type="ARBA" id="ARBA00022884"/>
    </source>
</evidence>
<evidence type="ECO:0000256" key="4">
    <source>
        <dbReference type="ARBA" id="ARBA00023186"/>
    </source>
</evidence>
<gene>
    <name evidence="6" type="primary">khpB</name>
    <name evidence="6" type="synonym">eloR</name>
    <name evidence="8" type="ORF">JHL18_09355</name>
</gene>
<proteinExistence type="inferred from homology"/>
<sequence length="210" mass="24280">MQKTLEITGKTVEEALKNALKELNVTEDKVEYSIVDEGSRGLFNFIGSKPAKIIVTVKRDYILEAKTFLRSVLDSMDIKAEIRIKEEDNVLNINLLGPKMGVIIGYRGETLDSLQYLISLVVNKGHDIPYKRVVLDTENYRIKREETLKRLADKTAYKVRKSGRPFKLEPMNPYERRVIHSALQGNQTVYTYSEGEEPYRRIVVDIRREK</sequence>
<comment type="function">
    <text evidence="6">A probable RNA chaperone. Forms a complex with KhpA which binds to cellular RNA and controls its expression. Plays a role in peptidoglycan (PG) homeostasis and cell length regulation.</text>
</comment>
<dbReference type="SMART" id="SM00393">
    <property type="entry name" value="R3H"/>
    <property type="match status" value="1"/>
</dbReference>
<dbReference type="NCBIfam" id="NF041568">
    <property type="entry name" value="Jag_EloR"/>
    <property type="match status" value="1"/>
</dbReference>
<dbReference type="PANTHER" id="PTHR35800">
    <property type="entry name" value="PROTEIN JAG"/>
    <property type="match status" value="1"/>
</dbReference>
<dbReference type="InterPro" id="IPR032782">
    <property type="entry name" value="KhpB_N"/>
</dbReference>
<evidence type="ECO:0000256" key="5">
    <source>
        <dbReference type="ARBA" id="ARBA00023316"/>
    </source>
</evidence>
<dbReference type="HAMAP" id="MF_00867">
    <property type="entry name" value="KhpB"/>
    <property type="match status" value="1"/>
</dbReference>
<dbReference type="CDD" id="cd02644">
    <property type="entry name" value="R3H_jag"/>
    <property type="match status" value="1"/>
</dbReference>
<dbReference type="InterPro" id="IPR036867">
    <property type="entry name" value="R3H_dom_sf"/>
</dbReference>
<evidence type="ECO:0000256" key="6">
    <source>
        <dbReference type="HAMAP-Rule" id="MF_00867"/>
    </source>
</evidence>
<dbReference type="InterPro" id="IPR015946">
    <property type="entry name" value="KH_dom-like_a/b"/>
</dbReference>
<comment type="domain">
    <text evidence="6">Has an N-terminal Jag-N domain and 2 RNA-binding domains (KH and R3H).</text>
</comment>
<dbReference type="SUPFAM" id="SSF82708">
    <property type="entry name" value="R3H domain"/>
    <property type="match status" value="1"/>
</dbReference>
<comment type="subcellular location">
    <subcellularLocation>
        <location evidence="6">Cytoplasm</location>
    </subcellularLocation>
</comment>
<dbReference type="InterPro" id="IPR039247">
    <property type="entry name" value="KhpB"/>
</dbReference>
<dbReference type="PROSITE" id="PS51061">
    <property type="entry name" value="R3H"/>
    <property type="match status" value="1"/>
</dbReference>
<dbReference type="Gene3D" id="3.30.300.20">
    <property type="match status" value="1"/>
</dbReference>
<dbReference type="CDD" id="cd02414">
    <property type="entry name" value="KH-II_Jag"/>
    <property type="match status" value="1"/>
</dbReference>
<dbReference type="Gene3D" id="3.30.1370.50">
    <property type="entry name" value="R3H-like domain"/>
    <property type="match status" value="1"/>
</dbReference>
<evidence type="ECO:0000259" key="7">
    <source>
        <dbReference type="PROSITE" id="PS51061"/>
    </source>
</evidence>
<comment type="caution">
    <text evidence="8">The sequence shown here is derived from an EMBL/GenBank/DDBJ whole genome shotgun (WGS) entry which is preliminary data.</text>
</comment>
<feature type="domain" description="R3H" evidence="7">
    <location>
        <begin position="142"/>
        <end position="208"/>
    </location>
</feature>
<organism evidence="8 9">
    <name type="scientific">Clostridium yunnanense</name>
    <dbReference type="NCBI Taxonomy" id="2800325"/>
    <lineage>
        <taxon>Bacteria</taxon>
        <taxon>Bacillati</taxon>
        <taxon>Bacillota</taxon>
        <taxon>Clostridia</taxon>
        <taxon>Eubacteriales</taxon>
        <taxon>Clostridiaceae</taxon>
        <taxon>Clostridium</taxon>
    </lineage>
</organism>
<dbReference type="EMBL" id="JAENHN010000028">
    <property type="protein sequence ID" value="MBK1810841.1"/>
    <property type="molecule type" value="Genomic_DNA"/>
</dbReference>
<dbReference type="PANTHER" id="PTHR35800:SF1">
    <property type="entry name" value="RNA-BINDING PROTEIN KHPB"/>
    <property type="match status" value="1"/>
</dbReference>
<evidence type="ECO:0000313" key="9">
    <source>
        <dbReference type="Proteomes" id="UP000596739"/>
    </source>
</evidence>
<dbReference type="SMART" id="SM01245">
    <property type="entry name" value="Jag_N"/>
    <property type="match status" value="1"/>
</dbReference>
<feature type="region of interest" description="Jag_N domain" evidence="6">
    <location>
        <begin position="6"/>
        <end position="56"/>
    </location>
</feature>
<evidence type="ECO:0000313" key="8">
    <source>
        <dbReference type="EMBL" id="MBK1810841.1"/>
    </source>
</evidence>
<dbReference type="Proteomes" id="UP000596739">
    <property type="component" value="Unassembled WGS sequence"/>
</dbReference>
<reference evidence="9" key="1">
    <citation type="submission" date="2021-01" db="EMBL/GenBank/DDBJ databases">
        <title>Genome public.</title>
        <authorList>
            <person name="Liu C."/>
            <person name="Sun Q."/>
        </authorList>
    </citation>
    <scope>NUCLEOTIDE SEQUENCE [LARGE SCALE GENOMIC DNA]</scope>
    <source>
        <strain evidence="9">YIM B02505</strain>
    </source>
</reference>
<dbReference type="Gene3D" id="3.30.30.80">
    <property type="entry name" value="probable RNA-binding protein from clostridium symbiosum atcc 14940"/>
    <property type="match status" value="1"/>
</dbReference>
<protein>
    <recommendedName>
        <fullName evidence="6">RNA-binding protein KhpB</fullName>
    </recommendedName>
    <alternativeName>
        <fullName evidence="6">RNA-binding protein EloR</fullName>
    </alternativeName>
</protein>
<keyword evidence="9" id="KW-1185">Reference proteome</keyword>
<dbReference type="RefSeq" id="WP_200268472.1">
    <property type="nucleotide sequence ID" value="NZ_JAENHN010000028.1"/>
</dbReference>
<dbReference type="InterPro" id="IPR038247">
    <property type="entry name" value="Jag_N_dom_sf"/>
</dbReference>
<keyword evidence="1 6" id="KW-0963">Cytoplasm</keyword>
<evidence type="ECO:0000256" key="3">
    <source>
        <dbReference type="ARBA" id="ARBA00022960"/>
    </source>
</evidence>
<comment type="subunit">
    <text evidence="6">Forms a complex with KhpA.</text>
</comment>
<evidence type="ECO:0000256" key="1">
    <source>
        <dbReference type="ARBA" id="ARBA00022490"/>
    </source>
</evidence>
<keyword evidence="4 6" id="KW-0143">Chaperone</keyword>
<accession>A0ABS1EN92</accession>
<dbReference type="InterPro" id="IPR038008">
    <property type="entry name" value="Jag_KH"/>
</dbReference>